<gene>
    <name evidence="3" type="ORF">B0H16DRAFT_755299</name>
</gene>
<evidence type="ECO:0000256" key="1">
    <source>
        <dbReference type="SAM" id="Phobius"/>
    </source>
</evidence>
<keyword evidence="1" id="KW-1133">Transmembrane helix</keyword>
<feature type="domain" description="DUF6535" evidence="2">
    <location>
        <begin position="35"/>
        <end position="83"/>
    </location>
</feature>
<keyword evidence="1" id="KW-0812">Transmembrane</keyword>
<feature type="transmembrane region" description="Helical" evidence="1">
    <location>
        <begin position="183"/>
        <end position="207"/>
    </location>
</feature>
<accession>A0AAD7J466</accession>
<dbReference type="InterPro" id="IPR045338">
    <property type="entry name" value="DUF6535"/>
</dbReference>
<protein>
    <recommendedName>
        <fullName evidence="2">DUF6535 domain-containing protein</fullName>
    </recommendedName>
</protein>
<feature type="transmembrane region" description="Helical" evidence="1">
    <location>
        <begin position="219"/>
        <end position="240"/>
    </location>
</feature>
<evidence type="ECO:0000313" key="4">
    <source>
        <dbReference type="Proteomes" id="UP001215598"/>
    </source>
</evidence>
<feature type="transmembrane region" description="Helical" evidence="1">
    <location>
        <begin position="60"/>
        <end position="78"/>
    </location>
</feature>
<keyword evidence="1" id="KW-0472">Membrane</keyword>
<feature type="domain" description="DUF6535" evidence="2">
    <location>
        <begin position="93"/>
        <end position="178"/>
    </location>
</feature>
<dbReference type="AlphaFoldDB" id="A0AAD7J466"/>
<feature type="non-terminal residue" evidence="3">
    <location>
        <position position="255"/>
    </location>
</feature>
<proteinExistence type="predicted"/>
<reference evidence="3" key="1">
    <citation type="submission" date="2023-03" db="EMBL/GenBank/DDBJ databases">
        <title>Massive genome expansion in bonnet fungi (Mycena s.s.) driven by repeated elements and novel gene families across ecological guilds.</title>
        <authorList>
            <consortium name="Lawrence Berkeley National Laboratory"/>
            <person name="Harder C.B."/>
            <person name="Miyauchi S."/>
            <person name="Viragh M."/>
            <person name="Kuo A."/>
            <person name="Thoen E."/>
            <person name="Andreopoulos B."/>
            <person name="Lu D."/>
            <person name="Skrede I."/>
            <person name="Drula E."/>
            <person name="Henrissat B."/>
            <person name="Morin E."/>
            <person name="Kohler A."/>
            <person name="Barry K."/>
            <person name="LaButti K."/>
            <person name="Morin E."/>
            <person name="Salamov A."/>
            <person name="Lipzen A."/>
            <person name="Mereny Z."/>
            <person name="Hegedus B."/>
            <person name="Baldrian P."/>
            <person name="Stursova M."/>
            <person name="Weitz H."/>
            <person name="Taylor A."/>
            <person name="Grigoriev I.V."/>
            <person name="Nagy L.G."/>
            <person name="Martin F."/>
            <person name="Kauserud H."/>
        </authorList>
    </citation>
    <scope>NUCLEOTIDE SEQUENCE</scope>
    <source>
        <strain evidence="3">CBHHK182m</strain>
    </source>
</reference>
<dbReference type="Proteomes" id="UP001215598">
    <property type="component" value="Unassembled WGS sequence"/>
</dbReference>
<evidence type="ECO:0000259" key="2">
    <source>
        <dbReference type="Pfam" id="PF20153"/>
    </source>
</evidence>
<sequence>MCPTDPRYKPLIMVYRLVEALKSKVPVTDKKTTFWNAYKTLADEHDKEFQQKYSTDLDTALIFAGLFSAISSAFIIQIQPGIQLHDTPLLILVAECLLYVSLSLTLLAALLAVLGKQWLMYYSAAGDRGTIEARGLERQGKFDSLQKWKFETVLQIFPLLLQFGLLVFAIALSVYLWTVHHALAIIVISFTSLGFFSYSLLLLSAVFLESPFQNPLVPLIALCFEVAKLLLILPLLYLYLALKYAYPYRLINRLR</sequence>
<evidence type="ECO:0000313" key="3">
    <source>
        <dbReference type="EMBL" id="KAJ7754039.1"/>
    </source>
</evidence>
<dbReference type="Pfam" id="PF20153">
    <property type="entry name" value="DUF6535"/>
    <property type="match status" value="2"/>
</dbReference>
<comment type="caution">
    <text evidence="3">The sequence shown here is derived from an EMBL/GenBank/DDBJ whole genome shotgun (WGS) entry which is preliminary data.</text>
</comment>
<organism evidence="3 4">
    <name type="scientific">Mycena metata</name>
    <dbReference type="NCBI Taxonomy" id="1033252"/>
    <lineage>
        <taxon>Eukaryota</taxon>
        <taxon>Fungi</taxon>
        <taxon>Dikarya</taxon>
        <taxon>Basidiomycota</taxon>
        <taxon>Agaricomycotina</taxon>
        <taxon>Agaricomycetes</taxon>
        <taxon>Agaricomycetidae</taxon>
        <taxon>Agaricales</taxon>
        <taxon>Marasmiineae</taxon>
        <taxon>Mycenaceae</taxon>
        <taxon>Mycena</taxon>
    </lineage>
</organism>
<feature type="transmembrane region" description="Helical" evidence="1">
    <location>
        <begin position="90"/>
        <end position="114"/>
    </location>
</feature>
<keyword evidence="4" id="KW-1185">Reference proteome</keyword>
<feature type="transmembrane region" description="Helical" evidence="1">
    <location>
        <begin position="156"/>
        <end position="177"/>
    </location>
</feature>
<name>A0AAD7J466_9AGAR</name>
<dbReference type="EMBL" id="JARKIB010000053">
    <property type="protein sequence ID" value="KAJ7754039.1"/>
    <property type="molecule type" value="Genomic_DNA"/>
</dbReference>